<dbReference type="InParanoid" id="A0A3Q3FU36"/>
<name>A0A3Q3FU36_9LABR</name>
<protein>
    <submittedName>
        <fullName evidence="1">Uncharacterized protein</fullName>
    </submittedName>
</protein>
<accession>A0A3Q3FU36</accession>
<proteinExistence type="predicted"/>
<evidence type="ECO:0000313" key="1">
    <source>
        <dbReference type="Ensembl" id="ENSLBEP00000022939.1"/>
    </source>
</evidence>
<reference evidence="1" key="2">
    <citation type="submission" date="2025-09" db="UniProtKB">
        <authorList>
            <consortium name="Ensembl"/>
        </authorList>
    </citation>
    <scope>IDENTIFICATION</scope>
</reference>
<dbReference type="Ensembl" id="ENSLBET00000024135.1">
    <property type="protein sequence ID" value="ENSLBEP00000022939.1"/>
    <property type="gene ID" value="ENSLBEG00000017574.1"/>
</dbReference>
<dbReference type="Proteomes" id="UP000261660">
    <property type="component" value="Unplaced"/>
</dbReference>
<keyword evidence="2" id="KW-1185">Reference proteome</keyword>
<organism evidence="1 2">
    <name type="scientific">Labrus bergylta</name>
    <name type="common">ballan wrasse</name>
    <dbReference type="NCBI Taxonomy" id="56723"/>
    <lineage>
        <taxon>Eukaryota</taxon>
        <taxon>Metazoa</taxon>
        <taxon>Chordata</taxon>
        <taxon>Craniata</taxon>
        <taxon>Vertebrata</taxon>
        <taxon>Euteleostomi</taxon>
        <taxon>Actinopterygii</taxon>
        <taxon>Neopterygii</taxon>
        <taxon>Teleostei</taxon>
        <taxon>Neoteleostei</taxon>
        <taxon>Acanthomorphata</taxon>
        <taxon>Eupercaria</taxon>
        <taxon>Labriformes</taxon>
        <taxon>Labridae</taxon>
        <taxon>Labrus</taxon>
    </lineage>
</organism>
<evidence type="ECO:0000313" key="2">
    <source>
        <dbReference type="Proteomes" id="UP000261660"/>
    </source>
</evidence>
<reference evidence="1" key="1">
    <citation type="submission" date="2025-08" db="UniProtKB">
        <authorList>
            <consortium name="Ensembl"/>
        </authorList>
    </citation>
    <scope>IDENTIFICATION</scope>
</reference>
<sequence>YIMPLRGAAATKTFCFCKKRPIKEFLLSKCTGRYLTVQLARGFILLQGRETKRIITDAPATCSEIRVDLEQETSHTCFEEL</sequence>
<dbReference type="AlphaFoldDB" id="A0A3Q3FU36"/>